<dbReference type="RefSeq" id="WP_161815110.1">
    <property type="nucleotide sequence ID" value="NZ_BLJN01000006.1"/>
</dbReference>
<organism evidence="1 2">
    <name type="scientific">Steroidobacter agaridevorans</name>
    <dbReference type="NCBI Taxonomy" id="2695856"/>
    <lineage>
        <taxon>Bacteria</taxon>
        <taxon>Pseudomonadati</taxon>
        <taxon>Pseudomonadota</taxon>
        <taxon>Gammaproteobacteria</taxon>
        <taxon>Steroidobacterales</taxon>
        <taxon>Steroidobacteraceae</taxon>
        <taxon>Steroidobacter</taxon>
    </lineage>
</organism>
<dbReference type="AlphaFoldDB" id="A0A829YLW3"/>
<sequence length="142" mass="15636">MSSLEKQVHEKARLAVDQLQERAGGCLDYSEASLEAIEDILDEAAQFADDMEQSNVDALVQLIGSYILAVGHTAHGGAFYWHEQQDQPVLVVGEPQRHIAIMTFSKVRSRLGGDKADNIPFFYQGFSARVRSATPGTHVVHV</sequence>
<dbReference type="Proteomes" id="UP000445000">
    <property type="component" value="Unassembled WGS sequence"/>
</dbReference>
<gene>
    <name evidence="1" type="ORF">GCM10011487_54960</name>
</gene>
<evidence type="ECO:0000313" key="2">
    <source>
        <dbReference type="Proteomes" id="UP000445000"/>
    </source>
</evidence>
<keyword evidence="2" id="KW-1185">Reference proteome</keyword>
<reference evidence="2" key="1">
    <citation type="submission" date="2020-01" db="EMBL/GenBank/DDBJ databases">
        <title>'Steroidobacter agaridevorans' sp. nov., agar-degrading bacteria isolated from rhizosphere soils.</title>
        <authorList>
            <person name="Ikenaga M."/>
            <person name="Kataoka M."/>
            <person name="Murouchi A."/>
            <person name="Katsuragi S."/>
            <person name="Sakai M."/>
        </authorList>
    </citation>
    <scope>NUCLEOTIDE SEQUENCE [LARGE SCALE GENOMIC DNA]</scope>
    <source>
        <strain evidence="2">YU21-B</strain>
    </source>
</reference>
<proteinExistence type="predicted"/>
<dbReference type="EMBL" id="BLJN01000006">
    <property type="protein sequence ID" value="GFE83496.1"/>
    <property type="molecule type" value="Genomic_DNA"/>
</dbReference>
<evidence type="ECO:0000313" key="1">
    <source>
        <dbReference type="EMBL" id="GFE83496.1"/>
    </source>
</evidence>
<accession>A0A829YLW3</accession>
<comment type="caution">
    <text evidence="1">The sequence shown here is derived from an EMBL/GenBank/DDBJ whole genome shotgun (WGS) entry which is preliminary data.</text>
</comment>
<protein>
    <submittedName>
        <fullName evidence="1">Uncharacterized protein</fullName>
    </submittedName>
</protein>
<name>A0A829YLW3_9GAMM</name>